<dbReference type="Gene3D" id="3.40.50.850">
    <property type="entry name" value="Isochorismatase-like"/>
    <property type="match status" value="1"/>
</dbReference>
<dbReference type="InterPro" id="IPR050272">
    <property type="entry name" value="Isochorismatase-like_hydrls"/>
</dbReference>
<dbReference type="KEGG" id="mbet:N8K70_03390"/>
<protein>
    <submittedName>
        <fullName evidence="3">Cysteine hydrolase family protein</fullName>
    </submittedName>
</protein>
<feature type="domain" description="Isochorismatase-like" evidence="2">
    <location>
        <begin position="5"/>
        <end position="138"/>
    </location>
</feature>
<keyword evidence="4" id="KW-1185">Reference proteome</keyword>
<evidence type="ECO:0000313" key="3">
    <source>
        <dbReference type="EMBL" id="WOF23735.1"/>
    </source>
</evidence>
<evidence type="ECO:0000313" key="4">
    <source>
        <dbReference type="Proteomes" id="UP001305498"/>
    </source>
</evidence>
<reference evidence="3 4" key="1">
    <citation type="submission" date="2023-02" db="EMBL/GenBank/DDBJ databases">
        <title>Microbacterium betulae sp. nov., isolated from birch wood.</title>
        <authorList>
            <person name="Pasciak M."/>
            <person name="Pawlik K.J."/>
            <person name="Martynowski D."/>
            <person name="Laczmanski L."/>
            <person name="Ciekot J."/>
            <person name="Szponar B."/>
            <person name="Wojcik-Fatla A."/>
            <person name="Mackiewicz B."/>
            <person name="Farian E."/>
            <person name="Cholewa G."/>
            <person name="Cholewa A."/>
            <person name="Dutkiewicz J."/>
        </authorList>
    </citation>
    <scope>NUCLEOTIDE SEQUENCE [LARGE SCALE GENOMIC DNA]</scope>
    <source>
        <strain evidence="3 4">AB</strain>
    </source>
</reference>
<dbReference type="AlphaFoldDB" id="A0AA97FK18"/>
<dbReference type="SUPFAM" id="SSF52499">
    <property type="entry name" value="Isochorismatase-like hydrolases"/>
    <property type="match status" value="1"/>
</dbReference>
<dbReference type="Pfam" id="PF00857">
    <property type="entry name" value="Isochorismatase"/>
    <property type="match status" value="1"/>
</dbReference>
<dbReference type="PANTHER" id="PTHR43540:SF6">
    <property type="entry name" value="ISOCHORISMATASE-LIKE DOMAIN-CONTAINING PROTEIN"/>
    <property type="match status" value="1"/>
</dbReference>
<dbReference type="InterPro" id="IPR000868">
    <property type="entry name" value="Isochorismatase-like_dom"/>
</dbReference>
<dbReference type="Proteomes" id="UP001305498">
    <property type="component" value="Chromosome"/>
</dbReference>
<dbReference type="GO" id="GO:0016787">
    <property type="term" value="F:hydrolase activity"/>
    <property type="evidence" value="ECO:0007669"/>
    <property type="project" value="UniProtKB-KW"/>
</dbReference>
<gene>
    <name evidence="3" type="ORF">N8K70_03390</name>
</gene>
<keyword evidence="1 3" id="KW-0378">Hydrolase</keyword>
<dbReference type="EMBL" id="CP118157">
    <property type="protein sequence ID" value="WOF23735.1"/>
    <property type="molecule type" value="Genomic_DNA"/>
</dbReference>
<proteinExistence type="predicted"/>
<evidence type="ECO:0000259" key="2">
    <source>
        <dbReference type="Pfam" id="PF00857"/>
    </source>
</evidence>
<dbReference type="InterPro" id="IPR036380">
    <property type="entry name" value="Isochorismatase-like_sf"/>
</dbReference>
<dbReference type="PANTHER" id="PTHR43540">
    <property type="entry name" value="PEROXYUREIDOACRYLATE/UREIDOACRYLATE AMIDOHYDROLASE-RELATED"/>
    <property type="match status" value="1"/>
</dbReference>
<organism evidence="3 4">
    <name type="scientific">Microbacterium betulae</name>
    <dbReference type="NCBI Taxonomy" id="2981139"/>
    <lineage>
        <taxon>Bacteria</taxon>
        <taxon>Bacillati</taxon>
        <taxon>Actinomycetota</taxon>
        <taxon>Actinomycetes</taxon>
        <taxon>Micrococcales</taxon>
        <taxon>Microbacteriaceae</taxon>
        <taxon>Microbacterium</taxon>
    </lineage>
</organism>
<sequence>MAQGLLVVDVQNDVMDVCAHAEDVVARIVSLVDRARSAGTPVVWVRHHDDGLVEGSDGWRIVPELVPAADEPIVDKQWGDSFADTDLVQRLTAQGITELVLCGAQTDYCIRSTLHGALVRGYPVTLVEDAHTTEDDEYRGEPVTADGLVDDLNRIASIARWPGAASRVVPAAEVVLA</sequence>
<accession>A0AA97FK18</accession>
<name>A0AA97FK18_9MICO</name>
<evidence type="ECO:0000256" key="1">
    <source>
        <dbReference type="ARBA" id="ARBA00022801"/>
    </source>
</evidence>
<dbReference type="RefSeq" id="WP_317140206.1">
    <property type="nucleotide sequence ID" value="NZ_CP118157.1"/>
</dbReference>
<dbReference type="CDD" id="cd01014">
    <property type="entry name" value="nicotinamidase_related"/>
    <property type="match status" value="1"/>
</dbReference>